<sequence length="759" mass="84253">MECNKDEAIRAKVIAERKLTEKDFVGAKKFVLKAQALYPGLEGLSQMLMTLDVYISAENKISGEVDWYGVLGVNPSADDETVRKQYRKLALMLHPDKNKAVGADGAFKLLSEAWSLLSDKPKRLAYNQRRSLKGFQQKVPTKSGGQSAPANVNGFHNFPNSATSNVKAQNITARVRPASVPPASNPRTDTFWTICHRCKMHYEYLRIYLNHTLLCPNCQQPFLASETAPPMNYSKPSSSLAHQRYQNPGHHGANGNPFDPGRYAGAAQNSGPGGSTGLNSFNHTQVQQGPFARTAGVGTSVSSSSVAAKAANVVQQANEKLKREREETQAAGGWESLLKRRKGLDDDGNGYGRTRMGNLYGLRKGGFDTDRVHGRVLNSTSELTPLELRNMLMAKARIEIFKKLKDWRAETATKAVDSAKDKGKESKKEKDRSFVKGNTGELNGCGVSRAIEGDQAKKPFSSTSADGDKKDLAPMSINVPDPDFHDFDQDRTESSFEDNQVWAAYDDDDGMPRFYAMIHKVISLMPFKMRVSWLNSKTASEFGTTDWVGSGFYKTCGDFRAGKHEFTESLNSFSHKVKWAKGPRGTVGIYPKKGDVWALYRNWSPDWNEHTPDEVIHKYEMVEVLADYNEDQGLYIAPLIKVAGFRTVFCPNTDPEKVRRIPKEEMFRFSHQVPNYLLTGQEAQNAPKGCQELDPAASPLELLQAITEAKDGKAGKEMLQSGPEIRVDEFVTNTTQAKEEQMVESGEETKEGETVGITK</sequence>
<evidence type="ECO:0000313" key="2">
    <source>
        <dbReference type="Proteomes" id="UP001060215"/>
    </source>
</evidence>
<protein>
    <submittedName>
        <fullName evidence="1">Uncharacterized protein</fullName>
    </submittedName>
</protein>
<dbReference type="Proteomes" id="UP001060215">
    <property type="component" value="Chromosome 7"/>
</dbReference>
<organism evidence="1 2">
    <name type="scientific">Camellia lanceoleosa</name>
    <dbReference type="NCBI Taxonomy" id="1840588"/>
    <lineage>
        <taxon>Eukaryota</taxon>
        <taxon>Viridiplantae</taxon>
        <taxon>Streptophyta</taxon>
        <taxon>Embryophyta</taxon>
        <taxon>Tracheophyta</taxon>
        <taxon>Spermatophyta</taxon>
        <taxon>Magnoliopsida</taxon>
        <taxon>eudicotyledons</taxon>
        <taxon>Gunneridae</taxon>
        <taxon>Pentapetalae</taxon>
        <taxon>asterids</taxon>
        <taxon>Ericales</taxon>
        <taxon>Theaceae</taxon>
        <taxon>Camellia</taxon>
    </lineage>
</organism>
<proteinExistence type="predicted"/>
<comment type="caution">
    <text evidence="1">The sequence shown here is derived from an EMBL/GenBank/DDBJ whole genome shotgun (WGS) entry which is preliminary data.</text>
</comment>
<keyword evidence="2" id="KW-1185">Reference proteome</keyword>
<name>A0ACC0H176_9ERIC</name>
<dbReference type="EMBL" id="CM045764">
    <property type="protein sequence ID" value="KAI8006860.1"/>
    <property type="molecule type" value="Genomic_DNA"/>
</dbReference>
<evidence type="ECO:0000313" key="1">
    <source>
        <dbReference type="EMBL" id="KAI8006860.1"/>
    </source>
</evidence>
<gene>
    <name evidence="1" type="ORF">LOK49_LG07G00252</name>
</gene>
<accession>A0ACC0H176</accession>
<reference evidence="1 2" key="1">
    <citation type="journal article" date="2022" name="Plant J.">
        <title>Chromosome-level genome of Camellia lanceoleosa provides a valuable resource for understanding genome evolution and self-incompatibility.</title>
        <authorList>
            <person name="Gong W."/>
            <person name="Xiao S."/>
            <person name="Wang L."/>
            <person name="Liao Z."/>
            <person name="Chang Y."/>
            <person name="Mo W."/>
            <person name="Hu G."/>
            <person name="Li W."/>
            <person name="Zhao G."/>
            <person name="Zhu H."/>
            <person name="Hu X."/>
            <person name="Ji K."/>
            <person name="Xiang X."/>
            <person name="Song Q."/>
            <person name="Yuan D."/>
            <person name="Jin S."/>
            <person name="Zhang L."/>
        </authorList>
    </citation>
    <scope>NUCLEOTIDE SEQUENCE [LARGE SCALE GENOMIC DNA]</scope>
    <source>
        <strain evidence="1">SQ_2022a</strain>
    </source>
</reference>